<evidence type="ECO:0000313" key="6">
    <source>
        <dbReference type="Proteomes" id="UP000253597"/>
    </source>
</evidence>
<comment type="cofactor">
    <cofactor evidence="1">
        <name>FAD</name>
        <dbReference type="ChEBI" id="CHEBI:57692"/>
    </cofactor>
</comment>
<keyword evidence="2" id="KW-0285">Flavoprotein</keyword>
<dbReference type="RefSeq" id="WP_124749703.1">
    <property type="nucleotide sequence ID" value="NZ_QNGD03000009.1"/>
</dbReference>
<dbReference type="GO" id="GO:0016709">
    <property type="term" value="F:oxidoreductase activity, acting on paired donors, with incorporation or reduction of molecular oxygen, NAD(P)H as one donor, and incorporation of one atom of oxygen"/>
    <property type="evidence" value="ECO:0007669"/>
    <property type="project" value="UniProtKB-ARBA"/>
</dbReference>
<evidence type="ECO:0000259" key="4">
    <source>
        <dbReference type="Pfam" id="PF01494"/>
    </source>
</evidence>
<evidence type="ECO:0000256" key="3">
    <source>
        <dbReference type="ARBA" id="ARBA00022827"/>
    </source>
</evidence>
<dbReference type="InterPro" id="IPR050641">
    <property type="entry name" value="RIFMO-like"/>
</dbReference>
<protein>
    <submittedName>
        <fullName evidence="5">FAD-dependent oxidoreductase</fullName>
    </submittedName>
</protein>
<dbReference type="Pfam" id="PF21274">
    <property type="entry name" value="Rng_hyd_C"/>
    <property type="match status" value="1"/>
</dbReference>
<keyword evidence="3" id="KW-0274">FAD</keyword>
<reference evidence="5 6" key="1">
    <citation type="submission" date="2019-01" db="EMBL/GenBank/DDBJ databases">
        <title>Draft genome sequence of heavy metal resistant Bacillus cereus NWUAB01.</title>
        <authorList>
            <person name="Babalola O."/>
            <person name="Aremu B.R."/>
            <person name="Ayangbenro A.S."/>
        </authorList>
    </citation>
    <scope>NUCLEOTIDE SEQUENCE [LARGE SCALE GENOMIC DNA]</scope>
    <source>
        <strain evidence="5 6">NWUAB01</strain>
    </source>
</reference>
<evidence type="ECO:0000256" key="2">
    <source>
        <dbReference type="ARBA" id="ARBA00022630"/>
    </source>
</evidence>
<dbReference type="Gene3D" id="3.50.50.60">
    <property type="entry name" value="FAD/NAD(P)-binding domain"/>
    <property type="match status" value="2"/>
</dbReference>
<dbReference type="Gene3D" id="3.30.70.2450">
    <property type="match status" value="1"/>
</dbReference>
<evidence type="ECO:0000256" key="1">
    <source>
        <dbReference type="ARBA" id="ARBA00001974"/>
    </source>
</evidence>
<feature type="domain" description="FAD-binding" evidence="4">
    <location>
        <begin position="5"/>
        <end position="336"/>
    </location>
</feature>
<dbReference type="SUPFAM" id="SSF51905">
    <property type="entry name" value="FAD/NAD(P)-binding domain"/>
    <property type="match status" value="1"/>
</dbReference>
<proteinExistence type="predicted"/>
<dbReference type="PANTHER" id="PTHR43004">
    <property type="entry name" value="TRK SYSTEM POTASSIUM UPTAKE PROTEIN"/>
    <property type="match status" value="1"/>
</dbReference>
<dbReference type="PRINTS" id="PR00420">
    <property type="entry name" value="RNGMNOXGNASE"/>
</dbReference>
<dbReference type="EMBL" id="QNGD03000009">
    <property type="protein sequence ID" value="RWQ72731.1"/>
    <property type="molecule type" value="Genomic_DNA"/>
</dbReference>
<gene>
    <name evidence="5" type="ORF">DR116_0019455</name>
</gene>
<dbReference type="InterPro" id="IPR036188">
    <property type="entry name" value="FAD/NAD-bd_sf"/>
</dbReference>
<dbReference type="InterPro" id="IPR002938">
    <property type="entry name" value="FAD-bd"/>
</dbReference>
<dbReference type="Pfam" id="PF01494">
    <property type="entry name" value="FAD_binding_3"/>
    <property type="match status" value="1"/>
</dbReference>
<comment type="caution">
    <text evidence="5">The sequence shown here is derived from an EMBL/GenBank/DDBJ whole genome shotgun (WGS) entry which is preliminary data.</text>
</comment>
<evidence type="ECO:0000313" key="5">
    <source>
        <dbReference type="EMBL" id="RWQ72731.1"/>
    </source>
</evidence>
<organism evidence="5 6">
    <name type="scientific">Bacillus cereus</name>
    <dbReference type="NCBI Taxonomy" id="1396"/>
    <lineage>
        <taxon>Bacteria</taxon>
        <taxon>Bacillati</taxon>
        <taxon>Bacillota</taxon>
        <taxon>Bacilli</taxon>
        <taxon>Bacillales</taxon>
        <taxon>Bacillaceae</taxon>
        <taxon>Bacillus</taxon>
        <taxon>Bacillus cereus group</taxon>
    </lineage>
</organism>
<dbReference type="AlphaFoldDB" id="A0A9X8IYT1"/>
<dbReference type="GO" id="GO:0071949">
    <property type="term" value="F:FAD binding"/>
    <property type="evidence" value="ECO:0007669"/>
    <property type="project" value="InterPro"/>
</dbReference>
<dbReference type="Proteomes" id="UP000253597">
    <property type="component" value="Unassembled WGS sequence"/>
</dbReference>
<name>A0A9X8IYT1_BACCE</name>
<dbReference type="Gene3D" id="3.40.30.120">
    <property type="match status" value="1"/>
</dbReference>
<sequence length="499" mass="56635">MENYYDVAVIGGGPVGLMTACELAIQGVKVVVLERRLNRIRNSRALTLHPRSLELMAMRGIENRFLSRGKKSDTSHFAALDTRLNFKNLDTDFPYTLFIPQSITEEILEERALELGVNIKRGHTLKNLKQYDTFVQLEIEQRETIYEIEVPYVVGADGARSVVRELSHIPFNGTDTTTTAILGDVILEDVPDNPFLSTSNINGILIMVPIAPNVFRFAIIDSKNQTIPVHVAVTEKELIDSIYSITGKYIQIKSSIWLSRFGNATKLANTYQHKRVFLAGDAAHIHFPAGGQGLNVGLQDAFNLGWKLGLAIKQKKYESLLESYHIERHAVGRQFFKEVQAQEQLMINFSNAGIELRELFSHLLTYPEVNQDLAKRVSGLGVIYSSMHTKERHPLIGKRCANLTISSQNKKTHKLFELMQDGKYILLIPPSYKEEIDKMNIDSHIKVVVGEIQDFQLKNIVVILIRPDGHIAYIEYDEREKCKDLKIKLNDFKKLLFMA</sequence>
<dbReference type="PANTHER" id="PTHR43004:SF19">
    <property type="entry name" value="BINDING MONOOXYGENASE, PUTATIVE (JCVI)-RELATED"/>
    <property type="match status" value="1"/>
</dbReference>
<accession>A0A9X8IYT1</accession>